<proteinExistence type="predicted"/>
<dbReference type="EMBL" id="JACICB010000004">
    <property type="protein sequence ID" value="MBB3704912.1"/>
    <property type="molecule type" value="Genomic_DNA"/>
</dbReference>
<evidence type="ECO:0000256" key="5">
    <source>
        <dbReference type="SAM" id="Phobius"/>
    </source>
</evidence>
<dbReference type="InterPro" id="IPR004841">
    <property type="entry name" value="AA-permease/SLC12A_dom"/>
</dbReference>
<name>A0AAC8YVP7_AMIAI</name>
<organism evidence="7 9">
    <name type="scientific">Aminobacter aminovorans</name>
    <name type="common">Chelatobacter heintzii</name>
    <dbReference type="NCBI Taxonomy" id="83263"/>
    <lineage>
        <taxon>Bacteria</taxon>
        <taxon>Pseudomonadati</taxon>
        <taxon>Pseudomonadota</taxon>
        <taxon>Alphaproteobacteria</taxon>
        <taxon>Hyphomicrobiales</taxon>
        <taxon>Phyllobacteriaceae</taxon>
        <taxon>Aminobacter</taxon>
    </lineage>
</organism>
<dbReference type="GO" id="GO:0055085">
    <property type="term" value="P:transmembrane transport"/>
    <property type="evidence" value="ECO:0007669"/>
    <property type="project" value="InterPro"/>
</dbReference>
<evidence type="ECO:0000313" key="9">
    <source>
        <dbReference type="Proteomes" id="UP000075755"/>
    </source>
</evidence>
<dbReference type="Proteomes" id="UP000075755">
    <property type="component" value="Plasmid pAA02"/>
</dbReference>
<dbReference type="Gene3D" id="1.20.1740.10">
    <property type="entry name" value="Amino acid/polyamine transporter I"/>
    <property type="match status" value="1"/>
</dbReference>
<dbReference type="KEGG" id="aak:AA2016_5995"/>
<dbReference type="Proteomes" id="UP000577697">
    <property type="component" value="Unassembled WGS sequence"/>
</dbReference>
<feature type="transmembrane region" description="Helical" evidence="5">
    <location>
        <begin position="372"/>
        <end position="399"/>
    </location>
</feature>
<evidence type="ECO:0000259" key="6">
    <source>
        <dbReference type="Pfam" id="PF00324"/>
    </source>
</evidence>
<feature type="transmembrane region" description="Helical" evidence="5">
    <location>
        <begin position="348"/>
        <end position="366"/>
    </location>
</feature>
<feature type="transmembrane region" description="Helical" evidence="5">
    <location>
        <begin position="293"/>
        <end position="316"/>
    </location>
</feature>
<reference evidence="7 9" key="1">
    <citation type="submission" date="2016-03" db="EMBL/GenBank/DDBJ databases">
        <title>Complete genome of Aminobacter aminovorans KCTC 2477.</title>
        <authorList>
            <person name="Kim K.M."/>
        </authorList>
    </citation>
    <scope>NUCLEOTIDE SEQUENCE [LARGE SCALE GENOMIC DNA]</scope>
    <source>
        <strain evidence="7 9">KCTC 2477</strain>
        <plasmid evidence="7 9">pAA02</plasmid>
    </source>
</reference>
<evidence type="ECO:0000313" key="7">
    <source>
        <dbReference type="EMBL" id="AMS44899.1"/>
    </source>
</evidence>
<dbReference type="PANTHER" id="PTHR42770:SF16">
    <property type="entry name" value="AMINO ACID PERMEASE"/>
    <property type="match status" value="1"/>
</dbReference>
<evidence type="ECO:0000313" key="10">
    <source>
        <dbReference type="Proteomes" id="UP000577697"/>
    </source>
</evidence>
<feature type="transmembrane region" description="Helical" evidence="5">
    <location>
        <begin position="21"/>
        <end position="48"/>
    </location>
</feature>
<evidence type="ECO:0000256" key="2">
    <source>
        <dbReference type="ARBA" id="ARBA00022692"/>
    </source>
</evidence>
<feature type="transmembrane region" description="Helical" evidence="5">
    <location>
        <begin position="54"/>
        <end position="76"/>
    </location>
</feature>
<evidence type="ECO:0000256" key="4">
    <source>
        <dbReference type="ARBA" id="ARBA00023136"/>
    </source>
</evidence>
<evidence type="ECO:0000256" key="1">
    <source>
        <dbReference type="ARBA" id="ARBA00004141"/>
    </source>
</evidence>
<feature type="transmembrane region" description="Helical" evidence="5">
    <location>
        <begin position="411"/>
        <end position="431"/>
    </location>
</feature>
<dbReference type="InterPro" id="IPR050367">
    <property type="entry name" value="APC_superfamily"/>
</dbReference>
<dbReference type="GO" id="GO:0016020">
    <property type="term" value="C:membrane"/>
    <property type="evidence" value="ECO:0007669"/>
    <property type="project" value="UniProtKB-SubCell"/>
</dbReference>
<geneLocation type="plasmid" evidence="7 9">
    <name>pAA02</name>
</geneLocation>
<comment type="subcellular location">
    <subcellularLocation>
        <location evidence="1">Membrane</location>
        <topology evidence="1">Multi-pass membrane protein</topology>
    </subcellularLocation>
</comment>
<dbReference type="AlphaFoldDB" id="A0AAC8YVP7"/>
<protein>
    <submittedName>
        <fullName evidence="7">Amino acid permease</fullName>
    </submittedName>
    <submittedName>
        <fullName evidence="8">Amino acid transporter</fullName>
    </submittedName>
</protein>
<reference evidence="8 10" key="2">
    <citation type="submission" date="2020-08" db="EMBL/GenBank/DDBJ databases">
        <title>Genomic Encyclopedia of Type Strains, Phase IV (KMG-IV): sequencing the most valuable type-strain genomes for metagenomic binning, comparative biology and taxonomic classification.</title>
        <authorList>
            <person name="Goeker M."/>
        </authorList>
    </citation>
    <scope>NUCLEOTIDE SEQUENCE [LARGE SCALE GENOMIC DNA]</scope>
    <source>
        <strain evidence="8 10">DSM 10368</strain>
    </source>
</reference>
<feature type="transmembrane region" description="Helical" evidence="5">
    <location>
        <begin position="97"/>
        <end position="125"/>
    </location>
</feature>
<dbReference type="RefSeq" id="WP_067968588.1">
    <property type="nucleotide sequence ID" value="NZ_CP015007.1"/>
</dbReference>
<accession>A0AAC8YVP7</accession>
<feature type="transmembrane region" description="Helical" evidence="5">
    <location>
        <begin position="137"/>
        <end position="156"/>
    </location>
</feature>
<keyword evidence="4 5" id="KW-0472">Membrane</keyword>
<evidence type="ECO:0000313" key="8">
    <source>
        <dbReference type="EMBL" id="MBB3704912.1"/>
    </source>
</evidence>
<feature type="transmembrane region" description="Helical" evidence="5">
    <location>
        <begin position="443"/>
        <end position="462"/>
    </location>
</feature>
<dbReference type="PANTHER" id="PTHR42770">
    <property type="entry name" value="AMINO ACID TRANSPORTER-RELATED"/>
    <property type="match status" value="1"/>
</dbReference>
<dbReference type="PIRSF" id="PIRSF006060">
    <property type="entry name" value="AA_transporter"/>
    <property type="match status" value="1"/>
</dbReference>
<dbReference type="Pfam" id="PF00324">
    <property type="entry name" value="AA_permease"/>
    <property type="match status" value="1"/>
</dbReference>
<keyword evidence="7" id="KW-0614">Plasmid</keyword>
<feature type="domain" description="Amino acid permease/ SLC12A" evidence="6">
    <location>
        <begin position="55"/>
        <end position="435"/>
    </location>
</feature>
<keyword evidence="3 5" id="KW-1133">Transmembrane helix</keyword>
<sequence>MSHDAVIPTKKNRLKTNSIGVVLLTFMVIAAAAPLTGIAGAVPIAFLIGNGAGFPGTFAIMTVIMLVWAVGFVAIARHIRSAGAFYSYSAKSLGGRMGGAVAMIAVLAYNAMMFGLLGLLGGIAASVFGDLGLVLPWWGWSLLAAVIIGILGYRTVDLSAKFMMIVVTLEYLIVLIVGATIFMTGGAEGLAYNPFKPELLLSGAFGAAILFSFGSFIGIEATAIYAEEVQEARTSVPKATYLSIIVIGLFYVSQSYLLVVATGVDKLVPEVAALPDPTAYFFVVAEKYTGGPVALIAGLLLVSSIFASATAMHNFIARYLYVSGRDGLLPAFIGVTHDGHKSPHVGSVMQTIMAIVVVSIFAVLGLDPVLNLFTWIAQISVLGVLTMMAITSFAVIVYFRANPADGSTMRTFIAPLVSGILMAGMAVYVLVTFGDSTVTTPPWSWIFPGLVPVFGIAGYLISSRLATIDPRRFAQLGSDPD</sequence>
<feature type="transmembrane region" description="Helical" evidence="5">
    <location>
        <begin position="199"/>
        <end position="219"/>
    </location>
</feature>
<evidence type="ECO:0000256" key="3">
    <source>
        <dbReference type="ARBA" id="ARBA00022989"/>
    </source>
</evidence>
<gene>
    <name evidence="7" type="ORF">AA2016_5995</name>
    <name evidence="8" type="ORF">FHS67_001222</name>
</gene>
<feature type="transmembrane region" description="Helical" evidence="5">
    <location>
        <begin position="163"/>
        <end position="187"/>
    </location>
</feature>
<keyword evidence="2 5" id="KW-0812">Transmembrane</keyword>
<feature type="transmembrane region" description="Helical" evidence="5">
    <location>
        <begin position="239"/>
        <end position="259"/>
    </location>
</feature>
<keyword evidence="10" id="KW-1185">Reference proteome</keyword>
<dbReference type="EMBL" id="CP015007">
    <property type="protein sequence ID" value="AMS44899.1"/>
    <property type="molecule type" value="Genomic_DNA"/>
</dbReference>